<sequence length="864" mass="99589">MPAKKRTGVSEAERAEAARQAELRRLAEEQERLRKLESEARQRLEEEWTRSMDAHRQRQMDIQRAITERELRLSFEVREQEFRDGLERRECEVRELRAKLNGLQQGVNTIQQERDSALRRLAMVNNELELAQMKQVEMETLMDEKDREARARLRQVEQQRDESVETQHQLKVDLECLKRSYEETEQQLTSLQATFAGSPDTQLVSVHPQSTDAETALLLKVLNEEVEKHRETARLLQAELERKGRDDEKGSVLISLLNSQLEAARDECKRLHNTATDRRNQLEAVQALLDSEREKTKSLYHDLDLAHAESTVERRQLTLEIGVHTAQVEELTKTLASVNTELAEVKEQLDSLRTKSMEREQYDFQVNVALKGEVEQLKKDLAKTTEELRVAGDEAYTTKALLRAEIESLKTRLRKLQESSEKNERESFETIAVLRATTERLQEEKKTLQQTTEENSRKMRDELMSVCAARDGFRTQAEELKKEKEKLEKDLMEKLLRMTANHDHLHEELQRVTVKYAGREKEFVENSIFLNAEKETLKAKVEDLTEKLSQRGREHVQHVQEISNELMELKTKAEKQLKTLQKSHDAETKRAEDAENEVQSLKHNVADLEKQLTMRRRERDEMEKALKCEARELRLELNAAKRTIERFECALGDSSYKSLREANDELRRDLQQQREKVVLLNDTIASMKVESNIMESYKEKMLADQNEQYARRIQQQEKMRQLMNPLFYELRSIVEKNGLAGPLRRDLDAYDDYIRRSRPPAPPEKRSGLNRANADKIQNAPAAVAETQSPAAAAAAAAAVLVGTNKTDVKSSHSATEDGYPTLPAVQGANTTGNSGVDSVRFLPQKPATVQPQAHTPNLLPNIY</sequence>
<dbReference type="GeneID" id="39983177"/>
<feature type="coiled-coil region" evidence="1">
    <location>
        <begin position="527"/>
        <end position="690"/>
    </location>
</feature>
<evidence type="ECO:0000256" key="1">
    <source>
        <dbReference type="SAM" id="Coils"/>
    </source>
</evidence>
<reference evidence="3 4" key="1">
    <citation type="submission" date="2017-03" db="EMBL/GenBank/DDBJ databases">
        <title>An alternative strategy for trypanosome survival in the mammalian bloodstream revealed through genome and transcriptome analysis of the ubiquitous bovine parasite Trypanosoma (Megatrypanum) theileri.</title>
        <authorList>
            <person name="Kelly S."/>
            <person name="Ivens A."/>
            <person name="Mott A."/>
            <person name="O'Neill E."/>
            <person name="Emms D."/>
            <person name="Macleod O."/>
            <person name="Voorheis P."/>
            <person name="Matthews J."/>
            <person name="Matthews K."/>
            <person name="Carrington M."/>
        </authorList>
    </citation>
    <scope>NUCLEOTIDE SEQUENCE [LARGE SCALE GENOMIC DNA]</scope>
    <source>
        <strain evidence="3">Edinburgh</strain>
    </source>
</reference>
<dbReference type="AlphaFoldDB" id="A0A1X0P393"/>
<organism evidence="3 4">
    <name type="scientific">Trypanosoma theileri</name>
    <dbReference type="NCBI Taxonomy" id="67003"/>
    <lineage>
        <taxon>Eukaryota</taxon>
        <taxon>Discoba</taxon>
        <taxon>Euglenozoa</taxon>
        <taxon>Kinetoplastea</taxon>
        <taxon>Metakinetoplastina</taxon>
        <taxon>Trypanosomatida</taxon>
        <taxon>Trypanosomatidae</taxon>
        <taxon>Trypanosoma</taxon>
    </lineage>
</organism>
<proteinExistence type="predicted"/>
<evidence type="ECO:0000256" key="2">
    <source>
        <dbReference type="SAM" id="MobiDB-lite"/>
    </source>
</evidence>
<keyword evidence="4" id="KW-1185">Reference proteome</keyword>
<feature type="region of interest" description="Disordered" evidence="2">
    <location>
        <begin position="810"/>
        <end position="840"/>
    </location>
</feature>
<feature type="coiled-coil region" evidence="1">
    <location>
        <begin position="9"/>
        <end position="47"/>
    </location>
</feature>
<name>A0A1X0P393_9TRYP</name>
<protein>
    <submittedName>
        <fullName evidence="3">Uncharacterized protein</fullName>
    </submittedName>
</protein>
<gene>
    <name evidence="3" type="ORF">TM35_000063600</name>
</gene>
<feature type="compositionally biased region" description="Polar residues" evidence="2">
    <location>
        <begin position="828"/>
        <end position="837"/>
    </location>
</feature>
<feature type="coiled-coil region" evidence="1">
    <location>
        <begin position="219"/>
        <end position="274"/>
    </location>
</feature>
<dbReference type="VEuPathDB" id="TriTrypDB:TM35_000063600"/>
<comment type="caution">
    <text evidence="3">The sequence shown here is derived from an EMBL/GenBank/DDBJ whole genome shotgun (WGS) entry which is preliminary data.</text>
</comment>
<feature type="coiled-coil region" evidence="1">
    <location>
        <begin position="328"/>
        <end position="497"/>
    </location>
</feature>
<dbReference type="Proteomes" id="UP000192257">
    <property type="component" value="Unassembled WGS sequence"/>
</dbReference>
<dbReference type="OrthoDB" id="248410at2759"/>
<feature type="coiled-coil region" evidence="1">
    <location>
        <begin position="167"/>
        <end position="194"/>
    </location>
</feature>
<evidence type="ECO:0000313" key="3">
    <source>
        <dbReference type="EMBL" id="ORC91355.1"/>
    </source>
</evidence>
<evidence type="ECO:0000313" key="4">
    <source>
        <dbReference type="Proteomes" id="UP000192257"/>
    </source>
</evidence>
<feature type="coiled-coil region" evidence="1">
    <location>
        <begin position="86"/>
        <end position="134"/>
    </location>
</feature>
<dbReference type="RefSeq" id="XP_028885421.1">
    <property type="nucleotide sequence ID" value="XM_029023397.1"/>
</dbReference>
<accession>A0A1X0P393</accession>
<dbReference type="EMBL" id="NBCO01000006">
    <property type="protein sequence ID" value="ORC91355.1"/>
    <property type="molecule type" value="Genomic_DNA"/>
</dbReference>
<keyword evidence="1" id="KW-0175">Coiled coil</keyword>